<organism evidence="3 4">
    <name type="scientific">Gossypium arboreum</name>
    <name type="common">Tree cotton</name>
    <name type="synonym">Gossypium nanking</name>
    <dbReference type="NCBI Taxonomy" id="29729"/>
    <lineage>
        <taxon>Eukaryota</taxon>
        <taxon>Viridiplantae</taxon>
        <taxon>Streptophyta</taxon>
        <taxon>Embryophyta</taxon>
        <taxon>Tracheophyta</taxon>
        <taxon>Spermatophyta</taxon>
        <taxon>Magnoliopsida</taxon>
        <taxon>eudicotyledons</taxon>
        <taxon>Gunneridae</taxon>
        <taxon>Pentapetalae</taxon>
        <taxon>rosids</taxon>
        <taxon>malvids</taxon>
        <taxon>Malvales</taxon>
        <taxon>Malvaceae</taxon>
        <taxon>Malvoideae</taxon>
        <taxon>Gossypium</taxon>
    </lineage>
</organism>
<feature type="domain" description="DUF7745" evidence="2">
    <location>
        <begin position="2"/>
        <end position="78"/>
    </location>
</feature>
<keyword evidence="1" id="KW-0175">Coiled coil</keyword>
<name>A0ABR0P264_GOSAR</name>
<evidence type="ECO:0000256" key="1">
    <source>
        <dbReference type="SAM" id="Coils"/>
    </source>
</evidence>
<accession>A0ABR0P264</accession>
<proteinExistence type="predicted"/>
<dbReference type="PANTHER" id="PTHR48200">
    <property type="entry name" value="PROTEIN, PUTATIVE-RELATED"/>
    <property type="match status" value="1"/>
</dbReference>
<dbReference type="PANTHER" id="PTHR48200:SF1">
    <property type="entry name" value="AMINOTRANSFERASE-LIKE PLANT MOBILE DOMAIN-CONTAINING PROTEIN"/>
    <property type="match status" value="1"/>
</dbReference>
<evidence type="ECO:0000313" key="4">
    <source>
        <dbReference type="Proteomes" id="UP001358586"/>
    </source>
</evidence>
<protein>
    <recommendedName>
        <fullName evidence="2">DUF7745 domain-containing protein</fullName>
    </recommendedName>
</protein>
<gene>
    <name evidence="3" type="ORF">PVK06_028123</name>
</gene>
<dbReference type="EMBL" id="JARKNE010000008">
    <property type="protein sequence ID" value="KAK5812685.1"/>
    <property type="molecule type" value="Genomic_DNA"/>
</dbReference>
<comment type="caution">
    <text evidence="3">The sequence shown here is derived from an EMBL/GenBank/DDBJ whole genome shotgun (WGS) entry which is preliminary data.</text>
</comment>
<evidence type="ECO:0000313" key="3">
    <source>
        <dbReference type="EMBL" id="KAK5812685.1"/>
    </source>
</evidence>
<sequence>MAMAQFWNPTYSCFAFRKVDLVPIVEEYTTLHSCPNIQVCKAYYRVANVPTFVKKLINITGMSEQWVTARIQQKEDNKCIPWISLRDLILAHPDVKKKVDTHWMKRLAIGLRTTPEYNGWFNKRINDNIPGSSLEGARSMEEYLQVVPSELEIIRNWRLRNYKKGKNKAEEDLDSLKTDYKKLCLSMRTTELGKTSEQWRQEIQEEKIKADRWERRCQEAQTRNEALEKRLSKAQDEKIRLKARIAELEKSLHQHRSHNSVMKLKASLDKTEELKRKVQELEIALQNSELRIEFLEASNKRCNE</sequence>
<feature type="coiled-coil region" evidence="1">
    <location>
        <begin position="159"/>
        <end position="298"/>
    </location>
</feature>
<reference evidence="3 4" key="1">
    <citation type="submission" date="2023-03" db="EMBL/GenBank/DDBJ databases">
        <title>WGS of Gossypium arboreum.</title>
        <authorList>
            <person name="Yu D."/>
        </authorList>
    </citation>
    <scope>NUCLEOTIDE SEQUENCE [LARGE SCALE GENOMIC DNA]</scope>
    <source>
        <tissue evidence="3">Leaf</tissue>
    </source>
</reference>
<keyword evidence="4" id="KW-1185">Reference proteome</keyword>
<dbReference type="InterPro" id="IPR056647">
    <property type="entry name" value="DUF7745"/>
</dbReference>
<dbReference type="Pfam" id="PF24924">
    <property type="entry name" value="DUF7745"/>
    <property type="match status" value="1"/>
</dbReference>
<evidence type="ECO:0000259" key="2">
    <source>
        <dbReference type="Pfam" id="PF24924"/>
    </source>
</evidence>
<dbReference type="SUPFAM" id="SSF57997">
    <property type="entry name" value="Tropomyosin"/>
    <property type="match status" value="1"/>
</dbReference>
<dbReference type="Proteomes" id="UP001358586">
    <property type="component" value="Chromosome 8"/>
</dbReference>